<keyword evidence="8" id="KW-0472">Membrane</keyword>
<dbReference type="InterPro" id="IPR027417">
    <property type="entry name" value="P-loop_NTPase"/>
</dbReference>
<evidence type="ECO:0000256" key="5">
    <source>
        <dbReference type="ARBA" id="ARBA00022741"/>
    </source>
</evidence>
<comment type="similarity">
    <text evidence="2">Belongs to the ABC transporter superfamily.</text>
</comment>
<keyword evidence="3" id="KW-0813">Transport</keyword>
<keyword evidence="7" id="KW-1278">Translocase</keyword>
<keyword evidence="5" id="KW-0547">Nucleotide-binding</keyword>
<organism evidence="10 11">
    <name type="scientific">Candidatus Caccovicinus merdipullorum</name>
    <dbReference type="NCBI Taxonomy" id="2840724"/>
    <lineage>
        <taxon>Bacteria</taxon>
        <taxon>Bacillati</taxon>
        <taxon>Bacillota</taxon>
        <taxon>Clostridia</taxon>
        <taxon>Eubacteriales</taxon>
        <taxon>Candidatus Caccovicinus</taxon>
    </lineage>
</organism>
<feature type="domain" description="ABC transporter" evidence="9">
    <location>
        <begin position="2"/>
        <end position="240"/>
    </location>
</feature>
<dbReference type="GO" id="GO:0016887">
    <property type="term" value="F:ATP hydrolysis activity"/>
    <property type="evidence" value="ECO:0007669"/>
    <property type="project" value="InterPro"/>
</dbReference>
<evidence type="ECO:0000256" key="6">
    <source>
        <dbReference type="ARBA" id="ARBA00022840"/>
    </source>
</evidence>
<dbReference type="PANTHER" id="PTHR43553">
    <property type="entry name" value="HEAVY METAL TRANSPORTER"/>
    <property type="match status" value="1"/>
</dbReference>
<evidence type="ECO:0000259" key="9">
    <source>
        <dbReference type="PROSITE" id="PS50893"/>
    </source>
</evidence>
<comment type="caution">
    <text evidence="10">The sequence shown here is derived from an EMBL/GenBank/DDBJ whole genome shotgun (WGS) entry which is preliminary data.</text>
</comment>
<protein>
    <submittedName>
        <fullName evidence="10">ABC transporter ATP-binding protein</fullName>
    </submittedName>
</protein>
<dbReference type="InterPro" id="IPR017871">
    <property type="entry name" value="ABC_transporter-like_CS"/>
</dbReference>
<dbReference type="Gene3D" id="3.40.50.300">
    <property type="entry name" value="P-loop containing nucleotide triphosphate hydrolases"/>
    <property type="match status" value="2"/>
</dbReference>
<dbReference type="GO" id="GO:0005524">
    <property type="term" value="F:ATP binding"/>
    <property type="evidence" value="ECO:0007669"/>
    <property type="project" value="UniProtKB-KW"/>
</dbReference>
<dbReference type="GO" id="GO:0043190">
    <property type="term" value="C:ATP-binding cassette (ABC) transporter complex"/>
    <property type="evidence" value="ECO:0007669"/>
    <property type="project" value="TreeGrafter"/>
</dbReference>
<dbReference type="AlphaFoldDB" id="A0A9D1GL70"/>
<dbReference type="InterPro" id="IPR003439">
    <property type="entry name" value="ABC_transporter-like_ATP-bd"/>
</dbReference>
<evidence type="ECO:0000256" key="8">
    <source>
        <dbReference type="ARBA" id="ARBA00023136"/>
    </source>
</evidence>
<evidence type="ECO:0000256" key="4">
    <source>
        <dbReference type="ARBA" id="ARBA00022475"/>
    </source>
</evidence>
<dbReference type="InterPro" id="IPR015856">
    <property type="entry name" value="ABC_transpr_CbiO/EcfA_su"/>
</dbReference>
<evidence type="ECO:0000313" key="11">
    <source>
        <dbReference type="Proteomes" id="UP000886860"/>
    </source>
</evidence>
<dbReference type="SUPFAM" id="SSF52540">
    <property type="entry name" value="P-loop containing nucleoside triphosphate hydrolases"/>
    <property type="match status" value="2"/>
</dbReference>
<feature type="domain" description="ABC transporter" evidence="9">
    <location>
        <begin position="297"/>
        <end position="532"/>
    </location>
</feature>
<keyword evidence="6 10" id="KW-0067">ATP-binding</keyword>
<dbReference type="PROSITE" id="PS50893">
    <property type="entry name" value="ABC_TRANSPORTER_2"/>
    <property type="match status" value="2"/>
</dbReference>
<keyword evidence="4" id="KW-1003">Cell membrane</keyword>
<dbReference type="PROSITE" id="PS00211">
    <property type="entry name" value="ABC_TRANSPORTER_1"/>
    <property type="match status" value="1"/>
</dbReference>
<reference evidence="10" key="2">
    <citation type="journal article" date="2021" name="PeerJ">
        <title>Extensive microbial diversity within the chicken gut microbiome revealed by metagenomics and culture.</title>
        <authorList>
            <person name="Gilroy R."/>
            <person name="Ravi A."/>
            <person name="Getino M."/>
            <person name="Pursley I."/>
            <person name="Horton D.L."/>
            <person name="Alikhan N.F."/>
            <person name="Baker D."/>
            <person name="Gharbi K."/>
            <person name="Hall N."/>
            <person name="Watson M."/>
            <person name="Adriaenssens E.M."/>
            <person name="Foster-Nyarko E."/>
            <person name="Jarju S."/>
            <person name="Secka A."/>
            <person name="Antonio M."/>
            <person name="Oren A."/>
            <person name="Chaudhuri R.R."/>
            <person name="La Ragione R."/>
            <person name="Hildebrand F."/>
            <person name="Pallen M.J."/>
        </authorList>
    </citation>
    <scope>NUCLEOTIDE SEQUENCE</scope>
    <source>
        <strain evidence="10">CHK123-3438</strain>
    </source>
</reference>
<evidence type="ECO:0000256" key="2">
    <source>
        <dbReference type="ARBA" id="ARBA00005417"/>
    </source>
</evidence>
<dbReference type="SMART" id="SM00382">
    <property type="entry name" value="AAA"/>
    <property type="match status" value="2"/>
</dbReference>
<dbReference type="InterPro" id="IPR050095">
    <property type="entry name" value="ECF_ABC_transporter_ATP-bd"/>
</dbReference>
<dbReference type="Pfam" id="PF00005">
    <property type="entry name" value="ABC_tran"/>
    <property type="match status" value="2"/>
</dbReference>
<evidence type="ECO:0000256" key="7">
    <source>
        <dbReference type="ARBA" id="ARBA00022967"/>
    </source>
</evidence>
<comment type="subcellular location">
    <subcellularLocation>
        <location evidence="1">Cell membrane</location>
        <topology evidence="1">Peripheral membrane protein</topology>
    </subcellularLocation>
</comment>
<accession>A0A9D1GL70</accession>
<sequence>MIRIEDLTFTYPGASKPSLKHVRLHVEKGDFLAVIGNNGCGKSTLCKTLNGLIPHFITGDMEGRVLIDGLDTAEQDVGDLARKVGYVYQDFENQIVRPTVLDDASFACLNYAMDEYKERGKRALSMCGLREKENDFIWQLSGGQKHLLALSGALALEPEVLILDEPIAQLDPFHARQTYEILKKLNQEYGKTIIVIEHHTEYIAQYCKNAVLMRDGEILWKLPAREALRQVEDLEESNIFPPQVTSAAWILKKKGILSQNVQLPTTVDEGREVFSPCRFWPSVRRNQEEKQKGETMVDLENIRAGYRAVKGENRPIFDGFSLKIRKGEKVALMGTNGAGKSTMMKLMIGLMKPEEGTVFLQGKNTRKMSPEEMSRLISMVYQNPEEMFIKDSIQADIAYAMKVRQIPDWEKRTEELLELFDLTAIKERDGRLLSGGQMRRASLAIGIALNPGILLLDEPTANLDIATRHEIMKTLKRLKGITDTVVIATHDMQLVCQWADRILVLKEGKLIADGTRDEIFTDSNTAELGIRPPEIYAMGRALSEKAGCYTIEEFVDCFQEKERNEMHYAGEAV</sequence>
<dbReference type="InterPro" id="IPR003593">
    <property type="entry name" value="AAA+_ATPase"/>
</dbReference>
<evidence type="ECO:0000313" key="10">
    <source>
        <dbReference type="EMBL" id="HIT42975.1"/>
    </source>
</evidence>
<reference evidence="10" key="1">
    <citation type="submission" date="2020-10" db="EMBL/GenBank/DDBJ databases">
        <authorList>
            <person name="Gilroy R."/>
        </authorList>
    </citation>
    <scope>NUCLEOTIDE SEQUENCE</scope>
    <source>
        <strain evidence="10">CHK123-3438</strain>
    </source>
</reference>
<name>A0A9D1GL70_9FIRM</name>
<evidence type="ECO:0000256" key="3">
    <source>
        <dbReference type="ARBA" id="ARBA00022448"/>
    </source>
</evidence>
<dbReference type="GO" id="GO:0042626">
    <property type="term" value="F:ATPase-coupled transmembrane transporter activity"/>
    <property type="evidence" value="ECO:0007669"/>
    <property type="project" value="TreeGrafter"/>
</dbReference>
<dbReference type="Proteomes" id="UP000886860">
    <property type="component" value="Unassembled WGS sequence"/>
</dbReference>
<dbReference type="CDD" id="cd03225">
    <property type="entry name" value="ABC_cobalt_CbiO_domain1"/>
    <property type="match status" value="2"/>
</dbReference>
<dbReference type="NCBIfam" id="NF010167">
    <property type="entry name" value="PRK13648.1"/>
    <property type="match status" value="2"/>
</dbReference>
<dbReference type="EMBL" id="DVKS01000215">
    <property type="protein sequence ID" value="HIT42975.1"/>
    <property type="molecule type" value="Genomic_DNA"/>
</dbReference>
<proteinExistence type="inferred from homology"/>
<gene>
    <name evidence="10" type="ORF">IAB60_12935</name>
</gene>
<evidence type="ECO:0000256" key="1">
    <source>
        <dbReference type="ARBA" id="ARBA00004202"/>
    </source>
</evidence>